<dbReference type="Proteomes" id="UP000007875">
    <property type="component" value="Unassembled WGS sequence"/>
</dbReference>
<reference evidence="3" key="3">
    <citation type="submission" date="2025-09" db="UniProtKB">
        <authorList>
            <consortium name="Ensembl"/>
        </authorList>
    </citation>
    <scope>IDENTIFICATION</scope>
</reference>
<dbReference type="InterPro" id="IPR018247">
    <property type="entry name" value="EF_Hand_1_Ca_BS"/>
</dbReference>
<feature type="domain" description="JmjC" evidence="2">
    <location>
        <begin position="116"/>
        <end position="293"/>
    </location>
</feature>
<feature type="signal peptide" evidence="1">
    <location>
        <begin position="1"/>
        <end position="20"/>
    </location>
</feature>
<sequence length="482" mass="54865">MRVLQAILLCLPLLCEYGQAGDPVGHLKPLGEQTLPTVPIDEFTIDNAPHPYEFYENYVKPSKAAIFRGVMLNTSGFQLWTDKYIKENYGTMEVRVEGKKEKESRIPVGEKYLGRDSIGHFVDHYHLPNTSMYMVSELPEVMFKEVGVLPSVGACGEMAKRFVEIDIWWNGGGGRSVIHKDAFNQINCLYRGDKDWKLYEYKYEKWIHKHWEPENEVGGYSEVDVDAVDMYKHPNIAKIPWSNFTIHAGDCLFLPKSYYHQVISKGIQNLAVSILFGRFDGVEHIDVSDCHDETDYKTPKPLSELDVMWKWSGTGMMSMGRGDFESGYRSSLLDMAEELQAIGQELNADAVAELWGSGGEDDGKIRHGKYDKAVAILDSDGDGKLTVDEIKSVTWSQFREFGFEVEPHEPSNSYLFEYSLITYDRVVQILKHALRKKTTLTRDIWVRLYTKVLEGTPEFANKIFNGLVGSEEINEIESASVT</sequence>
<dbReference type="PROSITE" id="PS00018">
    <property type="entry name" value="EF_HAND_1"/>
    <property type="match status" value="1"/>
</dbReference>
<dbReference type="GeneTree" id="ENSGT00940000165393"/>
<evidence type="ECO:0000313" key="4">
    <source>
        <dbReference type="Proteomes" id="UP000007875"/>
    </source>
</evidence>
<evidence type="ECO:0000256" key="1">
    <source>
        <dbReference type="SAM" id="SignalP"/>
    </source>
</evidence>
<dbReference type="OMA" id="YKHPNIA"/>
<dbReference type="PANTHER" id="PTHR12461">
    <property type="entry name" value="HYPOXIA-INDUCIBLE FACTOR 1 ALPHA INHIBITOR-RELATED"/>
    <property type="match status" value="1"/>
</dbReference>
<dbReference type="AlphaFoldDB" id="H2ZJQ1"/>
<dbReference type="Ensembl" id="ENSCSAVT00000018011.1">
    <property type="protein sequence ID" value="ENSCSAVP00000017817.1"/>
    <property type="gene ID" value="ENSCSAVG00000010486.1"/>
</dbReference>
<dbReference type="InterPro" id="IPR041667">
    <property type="entry name" value="Cupin_8"/>
</dbReference>
<dbReference type="InParanoid" id="H2ZJQ1"/>
<evidence type="ECO:0000313" key="3">
    <source>
        <dbReference type="Ensembl" id="ENSCSAVP00000017817.1"/>
    </source>
</evidence>
<accession>H2ZJQ1</accession>
<dbReference type="PROSITE" id="PS51184">
    <property type="entry name" value="JMJC"/>
    <property type="match status" value="1"/>
</dbReference>
<feature type="chain" id="PRO_5003578784" description="JmjC domain-containing protein" evidence="1">
    <location>
        <begin position="21"/>
        <end position="482"/>
    </location>
</feature>
<dbReference type="STRING" id="51511.ENSCSAVP00000017817"/>
<dbReference type="SUPFAM" id="SSF51197">
    <property type="entry name" value="Clavaminate synthase-like"/>
    <property type="match status" value="1"/>
</dbReference>
<evidence type="ECO:0000259" key="2">
    <source>
        <dbReference type="PROSITE" id="PS51184"/>
    </source>
</evidence>
<keyword evidence="4" id="KW-1185">Reference proteome</keyword>
<proteinExistence type="predicted"/>
<dbReference type="eggNOG" id="KOG2132">
    <property type="taxonomic scope" value="Eukaryota"/>
</dbReference>
<dbReference type="FunFam" id="2.60.120.650:FF:000025">
    <property type="entry name" value="Lysine-specific demethylase 8"/>
    <property type="match status" value="1"/>
</dbReference>
<dbReference type="HOGENOM" id="CLU_016785_9_2_1"/>
<dbReference type="Gene3D" id="2.60.120.650">
    <property type="entry name" value="Cupin"/>
    <property type="match status" value="1"/>
</dbReference>
<organism evidence="3 4">
    <name type="scientific">Ciona savignyi</name>
    <name type="common">Pacific transparent sea squirt</name>
    <dbReference type="NCBI Taxonomy" id="51511"/>
    <lineage>
        <taxon>Eukaryota</taxon>
        <taxon>Metazoa</taxon>
        <taxon>Chordata</taxon>
        <taxon>Tunicata</taxon>
        <taxon>Ascidiacea</taxon>
        <taxon>Phlebobranchia</taxon>
        <taxon>Cionidae</taxon>
        <taxon>Ciona</taxon>
    </lineage>
</organism>
<dbReference type="Pfam" id="PF13621">
    <property type="entry name" value="Cupin_8"/>
    <property type="match status" value="1"/>
</dbReference>
<keyword evidence="1" id="KW-0732">Signal</keyword>
<protein>
    <recommendedName>
        <fullName evidence="2">JmjC domain-containing protein</fullName>
    </recommendedName>
</protein>
<reference evidence="4" key="1">
    <citation type="submission" date="2003-08" db="EMBL/GenBank/DDBJ databases">
        <authorList>
            <person name="Birren B."/>
            <person name="Nusbaum C."/>
            <person name="Abebe A."/>
            <person name="Abouelleil A."/>
            <person name="Adekoya E."/>
            <person name="Ait-zahra M."/>
            <person name="Allen N."/>
            <person name="Allen T."/>
            <person name="An P."/>
            <person name="Anderson M."/>
            <person name="Anderson S."/>
            <person name="Arachchi H."/>
            <person name="Armbruster J."/>
            <person name="Bachantsang P."/>
            <person name="Baldwin J."/>
            <person name="Barry A."/>
            <person name="Bayul T."/>
            <person name="Blitshsteyn B."/>
            <person name="Bloom T."/>
            <person name="Blye J."/>
            <person name="Boguslavskiy L."/>
            <person name="Borowsky M."/>
            <person name="Boukhgalter B."/>
            <person name="Brunache A."/>
            <person name="Butler J."/>
            <person name="Calixte N."/>
            <person name="Calvo S."/>
            <person name="Camarata J."/>
            <person name="Campo K."/>
            <person name="Chang J."/>
            <person name="Cheshatsang Y."/>
            <person name="Citroen M."/>
            <person name="Collymore A."/>
            <person name="Considine T."/>
            <person name="Cook A."/>
            <person name="Cooke P."/>
            <person name="Corum B."/>
            <person name="Cuomo C."/>
            <person name="David R."/>
            <person name="Dawoe T."/>
            <person name="Degray S."/>
            <person name="Dodge S."/>
            <person name="Dooley K."/>
            <person name="Dorje P."/>
            <person name="Dorjee K."/>
            <person name="Dorris L."/>
            <person name="Duffey N."/>
            <person name="Dupes A."/>
            <person name="Elkins T."/>
            <person name="Engels R."/>
            <person name="Erickson J."/>
            <person name="Farina A."/>
            <person name="Faro S."/>
            <person name="Ferreira P."/>
            <person name="Fischer H."/>
            <person name="Fitzgerald M."/>
            <person name="Foley K."/>
            <person name="Gage D."/>
            <person name="Galagan J."/>
            <person name="Gearin G."/>
            <person name="Gnerre S."/>
            <person name="Gnirke A."/>
            <person name="Goyette A."/>
            <person name="Graham J."/>
            <person name="Grandbois E."/>
            <person name="Gyaltsen K."/>
            <person name="Hafez N."/>
            <person name="Hagopian D."/>
            <person name="Hagos B."/>
            <person name="Hall J."/>
            <person name="Hatcher B."/>
            <person name="Heller A."/>
            <person name="Higgins H."/>
            <person name="Honan T."/>
            <person name="Horn A."/>
            <person name="Houde N."/>
            <person name="Hughes L."/>
            <person name="Hulme W."/>
            <person name="Husby E."/>
            <person name="Iliev I."/>
            <person name="Jaffe D."/>
            <person name="Jones C."/>
            <person name="Kamal M."/>
            <person name="Kamat A."/>
            <person name="Kamvysselis M."/>
            <person name="Karlsson E."/>
            <person name="Kells C."/>
            <person name="Kieu A."/>
            <person name="Kisner P."/>
            <person name="Kodira C."/>
            <person name="Kulbokas E."/>
            <person name="Labutti K."/>
            <person name="Lama D."/>
            <person name="Landers T."/>
            <person name="Leger J."/>
            <person name="Levine S."/>
            <person name="Lewis D."/>
            <person name="Lewis T."/>
            <person name="Lindblad-toh K."/>
            <person name="Liu X."/>
            <person name="Lokyitsang T."/>
            <person name="Lokyitsang Y."/>
            <person name="Lucien O."/>
            <person name="Lui A."/>
            <person name="Ma L.J."/>
            <person name="Mabbitt R."/>
            <person name="Macdonald J."/>
            <person name="Maclean C."/>
            <person name="Major J."/>
            <person name="Manning J."/>
            <person name="Marabella R."/>
            <person name="Maru K."/>
            <person name="Matthews C."/>
            <person name="Mauceli E."/>
            <person name="Mccarthy M."/>
            <person name="Mcdonough S."/>
            <person name="Mcghee T."/>
            <person name="Meldrim J."/>
            <person name="Meneus L."/>
            <person name="Mesirov J."/>
            <person name="Mihalev A."/>
            <person name="Mihova T."/>
            <person name="Mikkelsen T."/>
            <person name="Mlenga V."/>
            <person name="Moru K."/>
            <person name="Mozes J."/>
            <person name="Mulrain L."/>
            <person name="Munson G."/>
            <person name="Naylor J."/>
            <person name="Newes C."/>
            <person name="Nguyen C."/>
            <person name="Nguyen N."/>
            <person name="Nguyen T."/>
            <person name="Nicol R."/>
            <person name="Nielsen C."/>
            <person name="Nizzari M."/>
            <person name="Norbu C."/>
            <person name="Norbu N."/>
            <person name="O'donnell P."/>
            <person name="Okoawo O."/>
            <person name="O'leary S."/>
            <person name="Omotosho B."/>
            <person name="O'neill K."/>
            <person name="Osman S."/>
            <person name="Parker S."/>
            <person name="Perrin D."/>
            <person name="Phunkhang P."/>
            <person name="Piqani B."/>
            <person name="Purcell S."/>
            <person name="Rachupka T."/>
            <person name="Ramasamy U."/>
            <person name="Rameau R."/>
            <person name="Ray V."/>
            <person name="Raymond C."/>
            <person name="Retta R."/>
            <person name="Richardson S."/>
            <person name="Rise C."/>
            <person name="Rodriguez J."/>
            <person name="Rogers J."/>
            <person name="Rogov P."/>
            <person name="Rutman M."/>
            <person name="Schupbach R."/>
            <person name="Seaman C."/>
            <person name="Settipalli S."/>
            <person name="Sharpe T."/>
            <person name="Sheridan J."/>
            <person name="Sherpa N."/>
            <person name="Shi J."/>
            <person name="Smirnov S."/>
            <person name="Smith C."/>
            <person name="Sougnez C."/>
            <person name="Spencer B."/>
            <person name="Stalker J."/>
            <person name="Stange-thomann N."/>
            <person name="Stavropoulos S."/>
            <person name="Stetson K."/>
            <person name="Stone C."/>
            <person name="Stone S."/>
            <person name="Stubbs M."/>
            <person name="Talamas J."/>
            <person name="Tchuinga P."/>
            <person name="Tenzing P."/>
            <person name="Tesfaye S."/>
            <person name="Theodore J."/>
            <person name="Thoulutsang Y."/>
            <person name="Topham K."/>
            <person name="Towey S."/>
            <person name="Tsamla T."/>
            <person name="Tsomo N."/>
            <person name="Vallee D."/>
            <person name="Vassiliev H."/>
            <person name="Venkataraman V."/>
            <person name="Vinson J."/>
            <person name="Vo A."/>
            <person name="Wade C."/>
            <person name="Wang S."/>
            <person name="Wangchuk T."/>
            <person name="Wangdi T."/>
            <person name="Whittaker C."/>
            <person name="Wilkinson J."/>
            <person name="Wu Y."/>
            <person name="Wyman D."/>
            <person name="Yadav S."/>
            <person name="Yang S."/>
            <person name="Yang X."/>
            <person name="Yeager S."/>
            <person name="Yee E."/>
            <person name="Young G."/>
            <person name="Zainoun J."/>
            <person name="Zembeck L."/>
            <person name="Zimmer A."/>
            <person name="Zody M."/>
            <person name="Lander E."/>
        </authorList>
    </citation>
    <scope>NUCLEOTIDE SEQUENCE [LARGE SCALE GENOMIC DNA]</scope>
</reference>
<reference evidence="3" key="2">
    <citation type="submission" date="2025-08" db="UniProtKB">
        <authorList>
            <consortium name="Ensembl"/>
        </authorList>
    </citation>
    <scope>IDENTIFICATION</scope>
</reference>
<dbReference type="PANTHER" id="PTHR12461:SF27">
    <property type="entry name" value="JMJC DOMAIN-CONTAINING PROTEIN"/>
    <property type="match status" value="1"/>
</dbReference>
<name>H2ZJQ1_CIOSA</name>
<dbReference type="InterPro" id="IPR003347">
    <property type="entry name" value="JmjC_dom"/>
</dbReference>